<dbReference type="Gene3D" id="1.10.8.430">
    <property type="entry name" value="Helical domain of apoptotic protease-activating factors"/>
    <property type="match status" value="1"/>
</dbReference>
<feature type="compositionally biased region" description="Basic and acidic residues" evidence="5">
    <location>
        <begin position="1321"/>
        <end position="1338"/>
    </location>
</feature>
<evidence type="ECO:0000256" key="5">
    <source>
        <dbReference type="SAM" id="MobiDB-lite"/>
    </source>
</evidence>
<dbReference type="SUPFAM" id="SSF52200">
    <property type="entry name" value="Toll/Interleukin receptor TIR domain"/>
    <property type="match status" value="1"/>
</dbReference>
<dbReference type="Pfam" id="PF01582">
    <property type="entry name" value="TIR"/>
    <property type="match status" value="1"/>
</dbReference>
<dbReference type="InterPro" id="IPR042197">
    <property type="entry name" value="Apaf_helical"/>
</dbReference>
<dbReference type="Pfam" id="PF23598">
    <property type="entry name" value="LRR_14"/>
    <property type="match status" value="2"/>
</dbReference>
<dbReference type="InterPro" id="IPR000157">
    <property type="entry name" value="TIR_dom"/>
</dbReference>
<reference evidence="7" key="1">
    <citation type="submission" date="2023-03" db="EMBL/GenBank/DDBJ databases">
        <title>Chromosome-scale reference genome and RAD-based genetic map of yellow starthistle (Centaurea solstitialis) reveal putative structural variation and QTLs associated with invader traits.</title>
        <authorList>
            <person name="Reatini B."/>
            <person name="Cang F.A."/>
            <person name="Jiang Q."/>
            <person name="Mckibben M.T.W."/>
            <person name="Barker M.S."/>
            <person name="Rieseberg L.H."/>
            <person name="Dlugosch K.M."/>
        </authorList>
    </citation>
    <scope>NUCLEOTIDE SEQUENCE</scope>
    <source>
        <strain evidence="7">CAN-66</strain>
        <tissue evidence="7">Leaf</tissue>
    </source>
</reference>
<evidence type="ECO:0000256" key="1">
    <source>
        <dbReference type="ARBA" id="ARBA00022614"/>
    </source>
</evidence>
<dbReference type="GO" id="GO:0007165">
    <property type="term" value="P:signal transduction"/>
    <property type="evidence" value="ECO:0007669"/>
    <property type="project" value="InterPro"/>
</dbReference>
<dbReference type="Pfam" id="PF00560">
    <property type="entry name" value="LRR_1"/>
    <property type="match status" value="1"/>
</dbReference>
<dbReference type="Pfam" id="PF23282">
    <property type="entry name" value="WHD_ROQ1"/>
    <property type="match status" value="1"/>
</dbReference>
<dbReference type="GO" id="GO:0051707">
    <property type="term" value="P:response to other organism"/>
    <property type="evidence" value="ECO:0007669"/>
    <property type="project" value="UniProtKB-ARBA"/>
</dbReference>
<dbReference type="Proteomes" id="UP001172457">
    <property type="component" value="Chromosome 3"/>
</dbReference>
<evidence type="ECO:0000256" key="3">
    <source>
        <dbReference type="ARBA" id="ARBA00022821"/>
    </source>
</evidence>
<dbReference type="SMART" id="SM00369">
    <property type="entry name" value="LRR_TYP"/>
    <property type="match status" value="6"/>
</dbReference>
<keyword evidence="4" id="KW-0520">NAD</keyword>
<dbReference type="GO" id="GO:0043531">
    <property type="term" value="F:ADP binding"/>
    <property type="evidence" value="ECO:0007669"/>
    <property type="project" value="InterPro"/>
</dbReference>
<feature type="region of interest" description="Disordered" evidence="5">
    <location>
        <begin position="1321"/>
        <end position="1360"/>
    </location>
</feature>
<dbReference type="InterPro" id="IPR002182">
    <property type="entry name" value="NB-ARC"/>
</dbReference>
<dbReference type="InterPro" id="IPR058192">
    <property type="entry name" value="WHD_ROQ1-like"/>
</dbReference>
<evidence type="ECO:0000256" key="4">
    <source>
        <dbReference type="ARBA" id="ARBA00023027"/>
    </source>
</evidence>
<dbReference type="InterPro" id="IPR035897">
    <property type="entry name" value="Toll_tir_struct_dom_sf"/>
</dbReference>
<accession>A0AA38T8J8</accession>
<dbReference type="FunFam" id="3.40.50.10140:FF:000007">
    <property type="entry name" value="Disease resistance protein (TIR-NBS-LRR class)"/>
    <property type="match status" value="1"/>
</dbReference>
<evidence type="ECO:0000259" key="6">
    <source>
        <dbReference type="PROSITE" id="PS50104"/>
    </source>
</evidence>
<dbReference type="EMBL" id="JARYMX010000003">
    <property type="protein sequence ID" value="KAJ9556349.1"/>
    <property type="molecule type" value="Genomic_DNA"/>
</dbReference>
<dbReference type="SMART" id="SM00255">
    <property type="entry name" value="TIR"/>
    <property type="match status" value="1"/>
</dbReference>
<keyword evidence="3" id="KW-0611">Plant defense</keyword>
<dbReference type="InterPro" id="IPR027417">
    <property type="entry name" value="P-loop_NTPase"/>
</dbReference>
<evidence type="ECO:0000256" key="2">
    <source>
        <dbReference type="ARBA" id="ARBA00022737"/>
    </source>
</evidence>
<comment type="caution">
    <text evidence="7">The sequence shown here is derived from an EMBL/GenBank/DDBJ whole genome shotgun (WGS) entry which is preliminary data.</text>
</comment>
<sequence length="1360" mass="153477">MEAPGVPDLADEPDGQAVAIGCGIVDPSFITAMASSSTSSILNTSFKYDVFLSFRGEDTRTNFVDHLYHALKRQNIETYKDDKNLEKGKKISKELIEAIEESRFHVIIFSKNYASSSWCLDELVKIIECQEMQTGHTVYPIFYDVEPTDVRKQSGEFGEAFSKHENDDAVEKWRKALVEATSFGGRNLRTTADRHEVKFIQLVVKDISSKLPAVSADGNLIGMRTRISDMLSPLNAFLNEACMIGIWGMGGSGKTTLARAVFDQIRTEFEGSSFVENVRECSNSVSLGLKSLQQQVLRDVFKSEDIVVKGVLDGKTEMKKRMHGIKVLVVLDDIDHLDQLKALAGELNWFKSGSKIIITTRDKQVLVAHKVNLIHDASLLTNEEAVCLLSRCAFGKEIPIPGYEELSKAVVRYAAGLPLTITILGSSLCEAKEDEWIDTIKRLEIIPLKETLQKLELSYMGLEDDCKEIFLDVACIMKGWSRKEAVKALESCGFRAIHGLNVLEKRSLITISKDEDLYMHDHIEEMGRHIVTETTCLKLSALEVNQETIIKGLKKMKKLRFLLVKGSVISINRNLITSHASWMSKTQIPLTSIIQRLVPNIATLNLNGCCNLVELEMPRECPQLKYLSLSCPAIRSLNLGLGPTSNIETLKQEECDMFLECPQLETLILTIPTLRTLDIGSIRNLERLDLEGCYDLVELRMRNGCLKLESIEIRRCSELKTLDLRQTPNLKRFRLQECSSLVKLHVPVGGLKKLIGLEAQGILRFTKLNIQKGDGLFPELTLLQSLVDICPLHPYNNFPKFQFECSYKEDLHSSNGNIEKLISLGFSCACTDFESFSESICGLKHLGGLELKGTIPAVPKDLDCLRSLERLTLSSTSIKHLPNNILLLKQLKSLALYSCELLEKLPEDLGRLECLEELTLESTNIKHLPDSICMLKHLKSLELGDCMLLEKLPEDLGRLECLEELTLESKKIRHLPDSICMLKHLKTLTLMNCKLLEKLPEDLGQLECLEKLCFKSLKIKNLPDSICMLKHLESLTLDYCKLLEKLPEDLGRLECLEELTLESKKIRHLPDSICMLKHLKSLTLNNCELLEKLPEDLGRLGCLEQLYLKSLKIIHLPESVCMLKHLKSLTLNNCELLEKLPQGLGRLECLETLMLHGCVVLQDIPNSICRLKSLKCFSLRYCNRVEELPNKLGRLDCLKELDIRVFLIESLPPPQPTFNASNNSGSVEWNSRRYDGVITCDITALSCGISRRYHMEYHGDRTALSRVISRRFLRRYHGVSAAISISRRYRRDIPALSRVISRRYHRVITCDMTTLSRVISHGEGRGRTGNMHEEEGRIGKSGTKGGNKGKDWEHAPILHG</sequence>
<dbReference type="Gene3D" id="3.80.10.10">
    <property type="entry name" value="Ribonuclease Inhibitor"/>
    <property type="match status" value="3"/>
</dbReference>
<feature type="domain" description="TIR" evidence="6">
    <location>
        <begin position="46"/>
        <end position="211"/>
    </location>
</feature>
<dbReference type="InterPro" id="IPR055414">
    <property type="entry name" value="LRR_R13L4/SHOC2-like"/>
</dbReference>
<dbReference type="PROSITE" id="PS50104">
    <property type="entry name" value="TIR"/>
    <property type="match status" value="1"/>
</dbReference>
<dbReference type="Gene3D" id="3.40.50.300">
    <property type="entry name" value="P-loop containing nucleotide triphosphate hydrolases"/>
    <property type="match status" value="1"/>
</dbReference>
<dbReference type="InterPro" id="IPR032675">
    <property type="entry name" value="LRR_dom_sf"/>
</dbReference>
<dbReference type="PANTHER" id="PTHR11017">
    <property type="entry name" value="LEUCINE-RICH REPEAT-CONTAINING PROTEIN"/>
    <property type="match status" value="1"/>
</dbReference>
<keyword evidence="1" id="KW-0433">Leucine-rich repeat</keyword>
<dbReference type="PANTHER" id="PTHR11017:SF544">
    <property type="entry name" value="ADP-RIBOSYL CYCLASE_CYCLIC ADP-RIBOSE HYDROLASE"/>
    <property type="match status" value="1"/>
</dbReference>
<protein>
    <recommendedName>
        <fullName evidence="6">TIR domain-containing protein</fullName>
    </recommendedName>
</protein>
<dbReference type="Gene3D" id="3.40.50.10140">
    <property type="entry name" value="Toll/interleukin-1 receptor homology (TIR) domain"/>
    <property type="match status" value="1"/>
</dbReference>
<proteinExistence type="predicted"/>
<evidence type="ECO:0000313" key="7">
    <source>
        <dbReference type="EMBL" id="KAJ9556349.1"/>
    </source>
</evidence>
<keyword evidence="2" id="KW-0677">Repeat</keyword>
<dbReference type="PRINTS" id="PR00364">
    <property type="entry name" value="DISEASERSIST"/>
</dbReference>
<dbReference type="SUPFAM" id="SSF52058">
    <property type="entry name" value="L domain-like"/>
    <property type="match status" value="3"/>
</dbReference>
<feature type="compositionally biased region" description="Basic and acidic residues" evidence="5">
    <location>
        <begin position="1348"/>
        <end position="1360"/>
    </location>
</feature>
<dbReference type="InterPro" id="IPR001611">
    <property type="entry name" value="Leu-rich_rpt"/>
</dbReference>
<dbReference type="SUPFAM" id="SSF52540">
    <property type="entry name" value="P-loop containing nucleoside triphosphate hydrolases"/>
    <property type="match status" value="1"/>
</dbReference>
<gene>
    <name evidence="7" type="ORF">OSB04_010963</name>
</gene>
<evidence type="ECO:0000313" key="8">
    <source>
        <dbReference type="Proteomes" id="UP001172457"/>
    </source>
</evidence>
<dbReference type="GO" id="GO:0006952">
    <property type="term" value="P:defense response"/>
    <property type="evidence" value="ECO:0007669"/>
    <property type="project" value="UniProtKB-KW"/>
</dbReference>
<organism evidence="7 8">
    <name type="scientific">Centaurea solstitialis</name>
    <name type="common">yellow star-thistle</name>
    <dbReference type="NCBI Taxonomy" id="347529"/>
    <lineage>
        <taxon>Eukaryota</taxon>
        <taxon>Viridiplantae</taxon>
        <taxon>Streptophyta</taxon>
        <taxon>Embryophyta</taxon>
        <taxon>Tracheophyta</taxon>
        <taxon>Spermatophyta</taxon>
        <taxon>Magnoliopsida</taxon>
        <taxon>eudicotyledons</taxon>
        <taxon>Gunneridae</taxon>
        <taxon>Pentapetalae</taxon>
        <taxon>asterids</taxon>
        <taxon>campanulids</taxon>
        <taxon>Asterales</taxon>
        <taxon>Asteraceae</taxon>
        <taxon>Carduoideae</taxon>
        <taxon>Cardueae</taxon>
        <taxon>Centaureinae</taxon>
        <taxon>Centaurea</taxon>
    </lineage>
</organism>
<dbReference type="Pfam" id="PF00931">
    <property type="entry name" value="NB-ARC"/>
    <property type="match status" value="1"/>
</dbReference>
<name>A0AA38T8J8_9ASTR</name>
<keyword evidence="8" id="KW-1185">Reference proteome</keyword>
<dbReference type="InterPro" id="IPR003591">
    <property type="entry name" value="Leu-rich_rpt_typical-subtyp"/>
</dbReference>
<dbReference type="InterPro" id="IPR044974">
    <property type="entry name" value="Disease_R_plants"/>
</dbReference>